<protein>
    <submittedName>
        <fullName evidence="1">Uncharacterized protein</fullName>
    </submittedName>
</protein>
<dbReference type="EMBL" id="JAWDGP010002063">
    <property type="protein sequence ID" value="KAK3785758.1"/>
    <property type="molecule type" value="Genomic_DNA"/>
</dbReference>
<reference evidence="1" key="1">
    <citation type="journal article" date="2023" name="G3 (Bethesda)">
        <title>A reference genome for the long-term kleptoplast-retaining sea slug Elysia crispata morphotype clarki.</title>
        <authorList>
            <person name="Eastman K.E."/>
            <person name="Pendleton A.L."/>
            <person name="Shaikh M.A."/>
            <person name="Suttiyut T."/>
            <person name="Ogas R."/>
            <person name="Tomko P."/>
            <person name="Gavelis G."/>
            <person name="Widhalm J.R."/>
            <person name="Wisecaver J.H."/>
        </authorList>
    </citation>
    <scope>NUCLEOTIDE SEQUENCE</scope>
    <source>
        <strain evidence="1">ECLA1</strain>
    </source>
</reference>
<name>A0AAE1DY24_9GAST</name>
<proteinExistence type="predicted"/>
<evidence type="ECO:0000313" key="2">
    <source>
        <dbReference type="Proteomes" id="UP001283361"/>
    </source>
</evidence>
<sequence>MCRIDKIKNFVTVFSTAKVQQKLRFLSHGHITRRTIQTAAGGAIISQVKTELFGWFNGKKIQQLLVSVAWSHKPWQDVRVNTDKSGMLTFRCKLYHEQLKECIEFTAEQF</sequence>
<comment type="caution">
    <text evidence="1">The sequence shown here is derived from an EMBL/GenBank/DDBJ whole genome shotgun (WGS) entry which is preliminary data.</text>
</comment>
<evidence type="ECO:0000313" key="1">
    <source>
        <dbReference type="EMBL" id="KAK3785758.1"/>
    </source>
</evidence>
<dbReference type="AlphaFoldDB" id="A0AAE1DY24"/>
<dbReference type="Proteomes" id="UP001283361">
    <property type="component" value="Unassembled WGS sequence"/>
</dbReference>
<keyword evidence="2" id="KW-1185">Reference proteome</keyword>
<organism evidence="1 2">
    <name type="scientific">Elysia crispata</name>
    <name type="common">lettuce slug</name>
    <dbReference type="NCBI Taxonomy" id="231223"/>
    <lineage>
        <taxon>Eukaryota</taxon>
        <taxon>Metazoa</taxon>
        <taxon>Spiralia</taxon>
        <taxon>Lophotrochozoa</taxon>
        <taxon>Mollusca</taxon>
        <taxon>Gastropoda</taxon>
        <taxon>Heterobranchia</taxon>
        <taxon>Euthyneura</taxon>
        <taxon>Panpulmonata</taxon>
        <taxon>Sacoglossa</taxon>
        <taxon>Placobranchoidea</taxon>
        <taxon>Plakobranchidae</taxon>
        <taxon>Elysia</taxon>
    </lineage>
</organism>
<gene>
    <name evidence="1" type="ORF">RRG08_051080</name>
</gene>
<accession>A0AAE1DY24</accession>